<comment type="caution">
    <text evidence="1">The sequence shown here is derived from an EMBL/GenBank/DDBJ whole genome shotgun (WGS) entry which is preliminary data.</text>
</comment>
<reference evidence="1 2" key="1">
    <citation type="submission" date="2024-11" db="EMBL/GenBank/DDBJ databases">
        <title>Chromosome-level genome assembly of the freshwater bivalve Anodonta woodiana.</title>
        <authorList>
            <person name="Chen X."/>
        </authorList>
    </citation>
    <scope>NUCLEOTIDE SEQUENCE [LARGE SCALE GENOMIC DNA]</scope>
    <source>
        <strain evidence="1">MN2024</strain>
        <tissue evidence="1">Gills</tissue>
    </source>
</reference>
<organism evidence="1 2">
    <name type="scientific">Sinanodonta woodiana</name>
    <name type="common">Chinese pond mussel</name>
    <name type="synonym">Anodonta woodiana</name>
    <dbReference type="NCBI Taxonomy" id="1069815"/>
    <lineage>
        <taxon>Eukaryota</taxon>
        <taxon>Metazoa</taxon>
        <taxon>Spiralia</taxon>
        <taxon>Lophotrochozoa</taxon>
        <taxon>Mollusca</taxon>
        <taxon>Bivalvia</taxon>
        <taxon>Autobranchia</taxon>
        <taxon>Heteroconchia</taxon>
        <taxon>Palaeoheterodonta</taxon>
        <taxon>Unionida</taxon>
        <taxon>Unionoidea</taxon>
        <taxon>Unionidae</taxon>
        <taxon>Unioninae</taxon>
        <taxon>Sinanodonta</taxon>
    </lineage>
</organism>
<evidence type="ECO:0000313" key="2">
    <source>
        <dbReference type="Proteomes" id="UP001634394"/>
    </source>
</evidence>
<feature type="non-terminal residue" evidence="1">
    <location>
        <position position="1"/>
    </location>
</feature>
<accession>A0ABD3T7D6</accession>
<name>A0ABD3T7D6_SINWO</name>
<dbReference type="AlphaFoldDB" id="A0ABD3T7D6"/>
<protein>
    <submittedName>
        <fullName evidence="1">Uncharacterized protein</fullName>
    </submittedName>
</protein>
<feature type="non-terminal residue" evidence="1">
    <location>
        <position position="157"/>
    </location>
</feature>
<dbReference type="EMBL" id="JBJQND010000019">
    <property type="protein sequence ID" value="KAL3832541.1"/>
    <property type="molecule type" value="Genomic_DNA"/>
</dbReference>
<gene>
    <name evidence="1" type="ORF">ACJMK2_024175</name>
</gene>
<evidence type="ECO:0000313" key="1">
    <source>
        <dbReference type="EMBL" id="KAL3832541.1"/>
    </source>
</evidence>
<keyword evidence="2" id="KW-1185">Reference proteome</keyword>
<proteinExistence type="predicted"/>
<dbReference type="Proteomes" id="UP001634394">
    <property type="component" value="Unassembled WGS sequence"/>
</dbReference>
<sequence>LTSQVTTSTGGTPSICYITEGMNRFNLLPSEWIYVQGQPDLPNSEKDKLRVDDSEHFIASDIHAILFNLTRDGIEPIFVEMLNITDYINSIFSIQILYAEANDTSYSIITQDERMKVNGSTFVVYLNKYVRNLLLYPTSLDVNIPIEIDVSIRGCFQ</sequence>